<dbReference type="STRING" id="1834516.BL253_04520"/>
<dbReference type="OrthoDB" id="5185674at2"/>
<dbReference type="PROSITE" id="PS51819">
    <property type="entry name" value="VOC"/>
    <property type="match status" value="1"/>
</dbReference>
<dbReference type="SUPFAM" id="SSF54593">
    <property type="entry name" value="Glyoxalase/Bleomycin resistance protein/Dihydroxybiphenyl dioxygenase"/>
    <property type="match status" value="1"/>
</dbReference>
<dbReference type="Gene3D" id="3.10.180.10">
    <property type="entry name" value="2,3-Dihydroxybiphenyl 1,2-Dioxygenase, domain 1"/>
    <property type="match status" value="1"/>
</dbReference>
<organism evidence="2 3">
    <name type="scientific">Pseudofrankia asymbiotica</name>
    <dbReference type="NCBI Taxonomy" id="1834516"/>
    <lineage>
        <taxon>Bacteria</taxon>
        <taxon>Bacillati</taxon>
        <taxon>Actinomycetota</taxon>
        <taxon>Actinomycetes</taxon>
        <taxon>Frankiales</taxon>
        <taxon>Frankiaceae</taxon>
        <taxon>Pseudofrankia</taxon>
    </lineage>
</organism>
<protein>
    <recommendedName>
        <fullName evidence="1">VOC domain-containing protein</fullName>
    </recommendedName>
</protein>
<dbReference type="Proteomes" id="UP000188929">
    <property type="component" value="Unassembled WGS sequence"/>
</dbReference>
<accession>A0A1V2IHX5</accession>
<comment type="caution">
    <text evidence="2">The sequence shown here is derived from an EMBL/GenBank/DDBJ whole genome shotgun (WGS) entry which is preliminary data.</text>
</comment>
<dbReference type="InterPro" id="IPR037523">
    <property type="entry name" value="VOC_core"/>
</dbReference>
<sequence>MDAAPFHIGITTNDLAASMRDLANALGVSWTAPATPPGLYHTVDGVPQPRPKSCISREGPVHIDLIEGRPGTIWETNGPRLHHYAYWTDDLEGDVTRLGTEGWSLEMTLPDEAGRPTLFAYLRRDDGFRLELIDDANRADYTARLRA</sequence>
<dbReference type="Pfam" id="PF13669">
    <property type="entry name" value="Glyoxalase_4"/>
    <property type="match status" value="1"/>
</dbReference>
<evidence type="ECO:0000259" key="1">
    <source>
        <dbReference type="PROSITE" id="PS51819"/>
    </source>
</evidence>
<dbReference type="RefSeq" id="WP_076813862.1">
    <property type="nucleotide sequence ID" value="NZ_MOMC01000009.1"/>
</dbReference>
<proteinExistence type="predicted"/>
<gene>
    <name evidence="2" type="ORF">BL253_04520</name>
</gene>
<reference evidence="3" key="1">
    <citation type="submission" date="2016-10" db="EMBL/GenBank/DDBJ databases">
        <title>Frankia sp. NRRL B-16386 Genome sequencing.</title>
        <authorList>
            <person name="Ghodhbane-Gtari F."/>
            <person name="Swanson E."/>
            <person name="Gueddou A."/>
            <person name="Hezbri K."/>
            <person name="Ktari K."/>
            <person name="Nouioui I."/>
            <person name="Morris K."/>
            <person name="Simpson S."/>
            <person name="Abebe-Akele F."/>
            <person name="Thomas K."/>
            <person name="Gtari M."/>
            <person name="Tisa L.S."/>
        </authorList>
    </citation>
    <scope>NUCLEOTIDE SEQUENCE [LARGE SCALE GENOMIC DNA]</scope>
    <source>
        <strain evidence="3">NRRL B-16386</strain>
    </source>
</reference>
<evidence type="ECO:0000313" key="3">
    <source>
        <dbReference type="Proteomes" id="UP000188929"/>
    </source>
</evidence>
<dbReference type="AlphaFoldDB" id="A0A1V2IHX5"/>
<feature type="domain" description="VOC" evidence="1">
    <location>
        <begin position="4"/>
        <end position="135"/>
    </location>
</feature>
<name>A0A1V2IHX5_9ACTN</name>
<evidence type="ECO:0000313" key="2">
    <source>
        <dbReference type="EMBL" id="ONH32590.1"/>
    </source>
</evidence>
<dbReference type="EMBL" id="MOMC01000009">
    <property type="protein sequence ID" value="ONH32590.1"/>
    <property type="molecule type" value="Genomic_DNA"/>
</dbReference>
<keyword evidence="3" id="KW-1185">Reference proteome</keyword>
<dbReference type="InterPro" id="IPR029068">
    <property type="entry name" value="Glyas_Bleomycin-R_OHBP_Dase"/>
</dbReference>